<protein>
    <submittedName>
        <fullName evidence="1">Uncharacterized protein</fullName>
    </submittedName>
</protein>
<name>A0A806K0Z3_9BACT</name>
<proteinExistence type="predicted"/>
<dbReference type="AlphaFoldDB" id="A0A806K0Z3"/>
<organism evidence="1">
    <name type="scientific">uncultured bacterium contig00036</name>
    <dbReference type="NCBI Taxonomy" id="1181524"/>
    <lineage>
        <taxon>Bacteria</taxon>
        <taxon>environmental samples</taxon>
    </lineage>
</organism>
<reference evidence="1" key="1">
    <citation type="submission" date="2012-03" db="EMBL/GenBank/DDBJ databases">
        <title>Functional metagenomics reveals considerable lignocellulase gene clusters in the gut microbiome of a wood-feeding higher termite.</title>
        <authorList>
            <person name="Liu N."/>
        </authorList>
    </citation>
    <scope>NUCLEOTIDE SEQUENCE</scope>
</reference>
<dbReference type="EMBL" id="JQ844221">
    <property type="protein sequence ID" value="AGS53113.1"/>
    <property type="molecule type" value="Genomic_DNA"/>
</dbReference>
<accession>A0A806K0Z3</accession>
<sequence>MSEYTDIFDEEKNEIMRDLRDRQAEVREMYKHFDENPHLWAEHDAKLEAEGWKFVDFSKGKPLHIAENQ</sequence>
<evidence type="ECO:0000313" key="1">
    <source>
        <dbReference type="EMBL" id="AGS53113.1"/>
    </source>
</evidence>